<keyword evidence="7" id="KW-1133">Transmembrane helix</keyword>
<keyword evidence="5" id="KW-0547">Nucleotide-binding</keyword>
<dbReference type="InterPro" id="IPR003593">
    <property type="entry name" value="AAA+_ATPase"/>
</dbReference>
<keyword evidence="8" id="KW-0472">Membrane</keyword>
<evidence type="ECO:0000256" key="9">
    <source>
        <dbReference type="ARBA" id="ARBA00039188"/>
    </source>
</evidence>
<dbReference type="Proteomes" id="UP000663838">
    <property type="component" value="Unassembled WGS sequence"/>
</dbReference>
<keyword evidence="3" id="KW-0813">Transport</keyword>
<evidence type="ECO:0000313" key="11">
    <source>
        <dbReference type="EMBL" id="CAF4886010.1"/>
    </source>
</evidence>
<dbReference type="AlphaFoldDB" id="A0A821U8U3"/>
<dbReference type="Pfam" id="PF00005">
    <property type="entry name" value="ABC_tran"/>
    <property type="match status" value="1"/>
</dbReference>
<dbReference type="PROSITE" id="PS50893">
    <property type="entry name" value="ABC_TRANSPORTER_2"/>
    <property type="match status" value="1"/>
</dbReference>
<dbReference type="GO" id="GO:0030659">
    <property type="term" value="C:cytoplasmic vesicle membrane"/>
    <property type="evidence" value="ECO:0007669"/>
    <property type="project" value="TreeGrafter"/>
</dbReference>
<dbReference type="PANTHER" id="PTHR48041">
    <property type="entry name" value="ABC TRANSPORTER G FAMILY MEMBER 28"/>
    <property type="match status" value="1"/>
</dbReference>
<evidence type="ECO:0000256" key="2">
    <source>
        <dbReference type="ARBA" id="ARBA00005814"/>
    </source>
</evidence>
<evidence type="ECO:0000259" key="10">
    <source>
        <dbReference type="PROSITE" id="PS50893"/>
    </source>
</evidence>
<evidence type="ECO:0000256" key="1">
    <source>
        <dbReference type="ARBA" id="ARBA00004141"/>
    </source>
</evidence>
<dbReference type="SUPFAM" id="SSF52540">
    <property type="entry name" value="P-loop containing nucleoside triphosphate hydrolases"/>
    <property type="match status" value="1"/>
</dbReference>
<proteinExistence type="inferred from homology"/>
<dbReference type="InterPro" id="IPR003439">
    <property type="entry name" value="ABC_transporter-like_ATP-bd"/>
</dbReference>
<organism evidence="11 12">
    <name type="scientific">Rotaria socialis</name>
    <dbReference type="NCBI Taxonomy" id="392032"/>
    <lineage>
        <taxon>Eukaryota</taxon>
        <taxon>Metazoa</taxon>
        <taxon>Spiralia</taxon>
        <taxon>Gnathifera</taxon>
        <taxon>Rotifera</taxon>
        <taxon>Eurotatoria</taxon>
        <taxon>Bdelloidea</taxon>
        <taxon>Philodinida</taxon>
        <taxon>Philodinidae</taxon>
        <taxon>Rotaria</taxon>
    </lineage>
</organism>
<dbReference type="InterPro" id="IPR017871">
    <property type="entry name" value="ABC_transporter-like_CS"/>
</dbReference>
<reference evidence="11" key="1">
    <citation type="submission" date="2021-02" db="EMBL/GenBank/DDBJ databases">
        <authorList>
            <person name="Nowell W R."/>
        </authorList>
    </citation>
    <scope>NUCLEOTIDE SEQUENCE</scope>
</reference>
<dbReference type="GO" id="GO:0005886">
    <property type="term" value="C:plasma membrane"/>
    <property type="evidence" value="ECO:0007669"/>
    <property type="project" value="TreeGrafter"/>
</dbReference>
<feature type="domain" description="ABC transporter" evidence="10">
    <location>
        <begin position="47"/>
        <end position="272"/>
    </location>
</feature>
<evidence type="ECO:0000256" key="8">
    <source>
        <dbReference type="ARBA" id="ARBA00023136"/>
    </source>
</evidence>
<dbReference type="EMBL" id="CAJOBS010004685">
    <property type="protein sequence ID" value="CAF4886010.1"/>
    <property type="molecule type" value="Genomic_DNA"/>
</dbReference>
<dbReference type="SMART" id="SM00382">
    <property type="entry name" value="AAA"/>
    <property type="match status" value="1"/>
</dbReference>
<dbReference type="Gene3D" id="3.40.50.300">
    <property type="entry name" value="P-loop containing nucleotide triphosphate hydrolases"/>
    <property type="match status" value="1"/>
</dbReference>
<dbReference type="GO" id="GO:0042626">
    <property type="term" value="F:ATPase-coupled transmembrane transporter activity"/>
    <property type="evidence" value="ECO:0007669"/>
    <property type="project" value="TreeGrafter"/>
</dbReference>
<comment type="similarity">
    <text evidence="2">Belongs to the ABC transporter superfamily. ABCG family. Eye pigment precursor importer (TC 3.A.1.204) subfamily.</text>
</comment>
<dbReference type="PROSITE" id="PS00211">
    <property type="entry name" value="ABC_TRANSPORTER_1"/>
    <property type="match status" value="1"/>
</dbReference>
<accession>A0A821U8U3</accession>
<dbReference type="PANTHER" id="PTHR48041:SF129">
    <property type="entry name" value="PROTEIN WHITE"/>
    <property type="match status" value="1"/>
</dbReference>
<evidence type="ECO:0000256" key="3">
    <source>
        <dbReference type="ARBA" id="ARBA00022448"/>
    </source>
</evidence>
<evidence type="ECO:0000256" key="5">
    <source>
        <dbReference type="ARBA" id="ARBA00022741"/>
    </source>
</evidence>
<sequence length="272" mass="30378">MSETNEHSRLILPSELSSSTSTTEVTLSWSNLYVETRDSGSSCWSSISSSCFRRHKKKQEKSRIILQDVTGNARTGQILAIMGTSGVGKTTLMNALSGHLGDNLVVPSGNVYLNGFPTTDTERRKSGHIGYAEQQEFFIDTMSLEEHLIFQAMLRLPSELTDDERRSRVKNTIAQLHLNKCMKNTINQLSGGEKKRLALASVFLTEPSVLLIDEPTSGLDSYLAMHIMRTIHSMAFEQRKTVIVVIHQPTSSMFDLCDIIFLLVKGGRQAFY</sequence>
<feature type="non-terminal residue" evidence="11">
    <location>
        <position position="1"/>
    </location>
</feature>
<evidence type="ECO:0000256" key="6">
    <source>
        <dbReference type="ARBA" id="ARBA00022840"/>
    </source>
</evidence>
<keyword evidence="4" id="KW-0812">Transmembrane</keyword>
<dbReference type="GO" id="GO:0005524">
    <property type="term" value="F:ATP binding"/>
    <property type="evidence" value="ECO:0007669"/>
    <property type="project" value="UniProtKB-KW"/>
</dbReference>
<dbReference type="InterPro" id="IPR027417">
    <property type="entry name" value="P-loop_NTPase"/>
</dbReference>
<evidence type="ECO:0000313" key="12">
    <source>
        <dbReference type="Proteomes" id="UP000663838"/>
    </source>
</evidence>
<gene>
    <name evidence="11" type="ORF">TOA249_LOCUS29628</name>
</gene>
<name>A0A821U8U3_9BILA</name>
<evidence type="ECO:0000256" key="7">
    <source>
        <dbReference type="ARBA" id="ARBA00022989"/>
    </source>
</evidence>
<comment type="caution">
    <text evidence="11">The sequence shown here is derived from an EMBL/GenBank/DDBJ whole genome shotgun (WGS) entry which is preliminary data.</text>
</comment>
<evidence type="ECO:0000256" key="4">
    <source>
        <dbReference type="ARBA" id="ARBA00022692"/>
    </source>
</evidence>
<dbReference type="GO" id="GO:0016887">
    <property type="term" value="F:ATP hydrolysis activity"/>
    <property type="evidence" value="ECO:0007669"/>
    <property type="project" value="InterPro"/>
</dbReference>
<comment type="subcellular location">
    <subcellularLocation>
        <location evidence="1">Membrane</location>
        <topology evidence="1">Multi-pass membrane protein</topology>
    </subcellularLocation>
</comment>
<protein>
    <recommendedName>
        <fullName evidence="9">Protein white</fullName>
    </recommendedName>
</protein>
<keyword evidence="6" id="KW-0067">ATP-binding</keyword>
<dbReference type="InterPro" id="IPR050352">
    <property type="entry name" value="ABCG_transporters"/>
</dbReference>